<name>A0AAV5T5W5_9BILA</name>
<dbReference type="AlphaFoldDB" id="A0AAV5T5W5"/>
<evidence type="ECO:0000313" key="9">
    <source>
        <dbReference type="EMBL" id="GMS89867.1"/>
    </source>
</evidence>
<sequence>MLSRWVRTGAYHFGRCVSDRSSLFVFLPLLLFVGLLQSTIEAIRSSLAPGNARLNEELFLPDNGRIRQTKERLSQFFPDGGHFSTRSWLAPNLRIIILQTQGDRQNIVDSSGLEMYARLRSTLERAEISTSRGRVSLASLCANAHTRSEERRHHCKRDALSLIGLLGEIQYPHMNVSLGPLDPMNSTLYRLINLSPLLAGTGVDGSGNLVEARLARMILDLPRMEWITDQEWSALDRLWMRAIDKFERRHESDLKLFFWSPLQYDADVRSVGKDTAKLVPLLFSSLLLFSLITSIRWRDPVRSKPWVAVAGVISPALGISVSIGLLHLAGFVLVPIALLTPFLVLTVGIDDMFIMMSVWNKERKERPEAEGGELMALTYRESSISILLTTLTNVLVYGTGCISALPAVRLFCLYCTLSMAVVFLFQISFFGAILSIDGRRELEGRHPIMFSKKKQSGSLAKNRSFASSFSSLSVVSECRITKFDISQLFGSPWCLLPISITYCVYCIGSGYALLYEVQEGLELSSLLPEGTRTHAYLTVYERFFTGGTPLEVMLPPGTNYANPSERYRILHRLMELERSTPYTSDVSCWLIDFSRYVNTVYGVDLPINNRKFVDLLEREFLQHPLYKDYGNDILIRNGSIVASRLFIPLRGINTTNRIAAEESLRESARHDLVLFDVSFGLAEQAAELPWTVISNLILAGGATVITICVLMPTLLNCVLMTWAVLSINAGVFGVLAHLGSRFDVISVITSLLSIGYSLDFSSHILAHFHQLRPSPIGSTLSIIGRPIIYSASSTVLGIVCLAPLKGYITANLVRTIVTVCVIGSYHSLLLVPAILQRFL</sequence>
<feature type="transmembrane region" description="Helical" evidence="7">
    <location>
        <begin position="717"/>
        <end position="738"/>
    </location>
</feature>
<dbReference type="GO" id="GO:0005886">
    <property type="term" value="C:plasma membrane"/>
    <property type="evidence" value="ECO:0007669"/>
    <property type="project" value="TreeGrafter"/>
</dbReference>
<feature type="transmembrane region" description="Helical" evidence="7">
    <location>
        <begin position="816"/>
        <end position="835"/>
    </location>
</feature>
<evidence type="ECO:0000256" key="4">
    <source>
        <dbReference type="ARBA" id="ARBA00022989"/>
    </source>
</evidence>
<dbReference type="PROSITE" id="PS50156">
    <property type="entry name" value="SSD"/>
    <property type="match status" value="1"/>
</dbReference>
<keyword evidence="5 7" id="KW-0472">Membrane</keyword>
<organism evidence="9 10">
    <name type="scientific">Pristionchus entomophagus</name>
    <dbReference type="NCBI Taxonomy" id="358040"/>
    <lineage>
        <taxon>Eukaryota</taxon>
        <taxon>Metazoa</taxon>
        <taxon>Ecdysozoa</taxon>
        <taxon>Nematoda</taxon>
        <taxon>Chromadorea</taxon>
        <taxon>Rhabditida</taxon>
        <taxon>Rhabditina</taxon>
        <taxon>Diplogasteromorpha</taxon>
        <taxon>Diplogasteroidea</taxon>
        <taxon>Neodiplogasteridae</taxon>
        <taxon>Pristionchus</taxon>
    </lineage>
</organism>
<dbReference type="EMBL" id="BTSX01000003">
    <property type="protein sequence ID" value="GMS89867.1"/>
    <property type="molecule type" value="Genomic_DNA"/>
</dbReference>
<keyword evidence="10" id="KW-1185">Reference proteome</keyword>
<feature type="transmembrane region" description="Helical" evidence="7">
    <location>
        <begin position="332"/>
        <end position="354"/>
    </location>
</feature>
<evidence type="ECO:0000256" key="2">
    <source>
        <dbReference type="ARBA" id="ARBA00005585"/>
    </source>
</evidence>
<dbReference type="InterPro" id="IPR003392">
    <property type="entry name" value="PTHD_SSD"/>
</dbReference>
<keyword evidence="4 7" id="KW-1133">Transmembrane helix</keyword>
<feature type="transmembrane region" description="Helical" evidence="7">
    <location>
        <begin position="411"/>
        <end position="436"/>
    </location>
</feature>
<feature type="transmembrane region" description="Helical" evidence="7">
    <location>
        <begin position="787"/>
        <end position="804"/>
    </location>
</feature>
<dbReference type="GO" id="GO:0030659">
    <property type="term" value="C:cytoplasmic vesicle membrane"/>
    <property type="evidence" value="ECO:0007669"/>
    <property type="project" value="TreeGrafter"/>
</dbReference>
<comment type="similarity">
    <text evidence="2">Belongs to the patched family.</text>
</comment>
<feature type="transmembrane region" description="Helical" evidence="7">
    <location>
        <begin position="744"/>
        <end position="766"/>
    </location>
</feature>
<evidence type="ECO:0000256" key="7">
    <source>
        <dbReference type="SAM" id="Phobius"/>
    </source>
</evidence>
<evidence type="ECO:0000256" key="1">
    <source>
        <dbReference type="ARBA" id="ARBA00004141"/>
    </source>
</evidence>
<dbReference type="Gene3D" id="1.20.1640.10">
    <property type="entry name" value="Multidrug efflux transporter AcrB transmembrane domain"/>
    <property type="match status" value="2"/>
</dbReference>
<dbReference type="Pfam" id="PF02460">
    <property type="entry name" value="Patched"/>
    <property type="match status" value="1"/>
</dbReference>
<evidence type="ECO:0000256" key="5">
    <source>
        <dbReference type="ARBA" id="ARBA00023136"/>
    </source>
</evidence>
<dbReference type="PANTHER" id="PTHR10796:SF181">
    <property type="entry name" value="SSD DOMAIN-CONTAINING PROTEIN"/>
    <property type="match status" value="1"/>
</dbReference>
<evidence type="ECO:0000259" key="8">
    <source>
        <dbReference type="PROSITE" id="PS50156"/>
    </source>
</evidence>
<evidence type="ECO:0000313" key="10">
    <source>
        <dbReference type="Proteomes" id="UP001432027"/>
    </source>
</evidence>
<comment type="subcellular location">
    <subcellularLocation>
        <location evidence="1">Membrane</location>
        <topology evidence="1">Multi-pass membrane protein</topology>
    </subcellularLocation>
</comment>
<keyword evidence="6" id="KW-0325">Glycoprotein</keyword>
<dbReference type="GO" id="GO:0006897">
    <property type="term" value="P:endocytosis"/>
    <property type="evidence" value="ECO:0007669"/>
    <property type="project" value="TreeGrafter"/>
</dbReference>
<keyword evidence="3 7" id="KW-0812">Transmembrane</keyword>
<feature type="domain" description="SSD" evidence="8">
    <location>
        <begin position="275"/>
        <end position="436"/>
    </location>
</feature>
<evidence type="ECO:0000256" key="3">
    <source>
        <dbReference type="ARBA" id="ARBA00022692"/>
    </source>
</evidence>
<dbReference type="InterPro" id="IPR051697">
    <property type="entry name" value="Patched_domain-protein"/>
</dbReference>
<gene>
    <name evidence="9" type="ORF">PENTCL1PPCAC_12042</name>
</gene>
<feature type="transmembrane region" description="Helical" evidence="7">
    <location>
        <begin position="384"/>
        <end position="405"/>
    </location>
</feature>
<feature type="transmembrane region" description="Helical" evidence="7">
    <location>
        <begin position="688"/>
        <end position="710"/>
    </location>
</feature>
<feature type="transmembrane region" description="Helical" evidence="7">
    <location>
        <begin position="493"/>
        <end position="514"/>
    </location>
</feature>
<proteinExistence type="inferred from homology"/>
<dbReference type="Proteomes" id="UP001432027">
    <property type="component" value="Unassembled WGS sequence"/>
</dbReference>
<dbReference type="GO" id="GO:0018996">
    <property type="term" value="P:molting cycle, collagen and cuticulin-based cuticle"/>
    <property type="evidence" value="ECO:0007669"/>
    <property type="project" value="TreeGrafter"/>
</dbReference>
<dbReference type="InterPro" id="IPR000731">
    <property type="entry name" value="SSD"/>
</dbReference>
<comment type="caution">
    <text evidence="9">The sequence shown here is derived from an EMBL/GenBank/DDBJ whole genome shotgun (WGS) entry which is preliminary data.</text>
</comment>
<dbReference type="SUPFAM" id="SSF82866">
    <property type="entry name" value="Multidrug efflux transporter AcrB transmembrane domain"/>
    <property type="match status" value="2"/>
</dbReference>
<dbReference type="PANTHER" id="PTHR10796">
    <property type="entry name" value="PATCHED-RELATED"/>
    <property type="match status" value="1"/>
</dbReference>
<evidence type="ECO:0000256" key="6">
    <source>
        <dbReference type="ARBA" id="ARBA00023180"/>
    </source>
</evidence>
<protein>
    <recommendedName>
        <fullName evidence="8">SSD domain-containing protein</fullName>
    </recommendedName>
</protein>
<feature type="transmembrane region" description="Helical" evidence="7">
    <location>
        <begin position="307"/>
        <end position="326"/>
    </location>
</feature>
<accession>A0AAV5T5W5</accession>
<reference evidence="9" key="1">
    <citation type="submission" date="2023-10" db="EMBL/GenBank/DDBJ databases">
        <title>Genome assembly of Pristionchus species.</title>
        <authorList>
            <person name="Yoshida K."/>
            <person name="Sommer R.J."/>
        </authorList>
    </citation>
    <scope>NUCLEOTIDE SEQUENCE</scope>
    <source>
        <strain evidence="9">RS0144</strain>
    </source>
</reference>